<organism evidence="10 11">
    <name type="scientific">Huso huso</name>
    <name type="common">Beluga</name>
    <name type="synonym">Acipenser huso</name>
    <dbReference type="NCBI Taxonomy" id="61971"/>
    <lineage>
        <taxon>Eukaryota</taxon>
        <taxon>Metazoa</taxon>
        <taxon>Chordata</taxon>
        <taxon>Craniata</taxon>
        <taxon>Vertebrata</taxon>
        <taxon>Euteleostomi</taxon>
        <taxon>Actinopterygii</taxon>
        <taxon>Chondrostei</taxon>
        <taxon>Acipenseriformes</taxon>
        <taxon>Acipenseridae</taxon>
        <taxon>Huso</taxon>
    </lineage>
</organism>
<dbReference type="Pfam" id="PF17942">
    <property type="entry name" value="Morc6_S5"/>
    <property type="match status" value="1"/>
</dbReference>
<evidence type="ECO:0000313" key="11">
    <source>
        <dbReference type="Proteomes" id="UP001369086"/>
    </source>
</evidence>
<feature type="compositionally biased region" description="Acidic residues" evidence="8">
    <location>
        <begin position="463"/>
        <end position="474"/>
    </location>
</feature>
<feature type="coiled-coil region" evidence="7">
    <location>
        <begin position="742"/>
        <end position="783"/>
    </location>
</feature>
<dbReference type="Gene3D" id="3.30.40.100">
    <property type="match status" value="1"/>
</dbReference>
<dbReference type="Pfam" id="PF07496">
    <property type="entry name" value="zf-CW"/>
    <property type="match status" value="1"/>
</dbReference>
<gene>
    <name evidence="10" type="ORF">HHUSO_G18099</name>
</gene>
<evidence type="ECO:0000256" key="1">
    <source>
        <dbReference type="ARBA" id="ARBA00004123"/>
    </source>
</evidence>
<dbReference type="Gene3D" id="3.30.565.10">
    <property type="entry name" value="Histidine kinase-like ATPase, C-terminal domain"/>
    <property type="match status" value="1"/>
</dbReference>
<keyword evidence="3" id="KW-0863">Zinc-finger</keyword>
<evidence type="ECO:0000256" key="4">
    <source>
        <dbReference type="ARBA" id="ARBA00022833"/>
    </source>
</evidence>
<evidence type="ECO:0000256" key="7">
    <source>
        <dbReference type="SAM" id="Coils"/>
    </source>
</evidence>
<keyword evidence="6" id="KW-0539">Nucleus</keyword>
<evidence type="ECO:0000259" key="9">
    <source>
        <dbReference type="PROSITE" id="PS51050"/>
    </source>
</evidence>
<accession>A0ABR0Z6D8</accession>
<feature type="region of interest" description="Disordered" evidence="8">
    <location>
        <begin position="230"/>
        <end position="254"/>
    </location>
</feature>
<evidence type="ECO:0000256" key="2">
    <source>
        <dbReference type="ARBA" id="ARBA00022723"/>
    </source>
</evidence>
<feature type="compositionally biased region" description="Basic and acidic residues" evidence="8">
    <location>
        <begin position="829"/>
        <end position="841"/>
    </location>
</feature>
<feature type="compositionally biased region" description="Basic and acidic residues" evidence="8">
    <location>
        <begin position="480"/>
        <end position="495"/>
    </location>
</feature>
<dbReference type="InterPro" id="IPR011124">
    <property type="entry name" value="Znf_CW"/>
</dbReference>
<dbReference type="PROSITE" id="PS51050">
    <property type="entry name" value="ZF_CW"/>
    <property type="match status" value="1"/>
</dbReference>
<protein>
    <submittedName>
        <fullName evidence="10">MORC family CW-type zinc finger protein 4-like</fullName>
    </submittedName>
</protein>
<keyword evidence="2" id="KW-0479">Metal-binding</keyword>
<evidence type="ECO:0000256" key="6">
    <source>
        <dbReference type="ARBA" id="ARBA00023242"/>
    </source>
</evidence>
<dbReference type="CDD" id="cd16931">
    <property type="entry name" value="HATPase_MORC-like"/>
    <property type="match status" value="1"/>
</dbReference>
<dbReference type="Proteomes" id="UP001369086">
    <property type="component" value="Unassembled WGS sequence"/>
</dbReference>
<dbReference type="InterPro" id="IPR045261">
    <property type="entry name" value="MORC_ATPase"/>
</dbReference>
<evidence type="ECO:0000313" key="10">
    <source>
        <dbReference type="EMBL" id="KAK6480395.1"/>
    </source>
</evidence>
<dbReference type="PANTHER" id="PTHR23336:SF22">
    <property type="entry name" value="MORC FAMILY CW-TYPE ZINC FINGER PROTEIN 4"/>
    <property type="match status" value="1"/>
</dbReference>
<dbReference type="EMBL" id="JAHFZB010000016">
    <property type="protein sequence ID" value="KAK6480395.1"/>
    <property type="molecule type" value="Genomic_DNA"/>
</dbReference>
<feature type="domain" description="CW-type" evidence="9">
    <location>
        <begin position="419"/>
        <end position="469"/>
    </location>
</feature>
<feature type="region of interest" description="Disordered" evidence="8">
    <location>
        <begin position="829"/>
        <end position="855"/>
    </location>
</feature>
<feature type="region of interest" description="Disordered" evidence="8">
    <location>
        <begin position="461"/>
        <end position="562"/>
    </location>
</feature>
<dbReference type="PANTHER" id="PTHR23336">
    <property type="entry name" value="ZINC FINGER CW-TYPE COILED-COIL DOMAIN PROTEIN 3"/>
    <property type="match status" value="1"/>
</dbReference>
<comment type="subcellular location">
    <subcellularLocation>
        <location evidence="1">Nucleus</location>
    </subcellularLocation>
</comment>
<keyword evidence="4" id="KW-0862">Zinc</keyword>
<evidence type="ECO:0000256" key="3">
    <source>
        <dbReference type="ARBA" id="ARBA00022771"/>
    </source>
</evidence>
<dbReference type="SUPFAM" id="SSF55874">
    <property type="entry name" value="ATPase domain of HSP90 chaperone/DNA topoisomerase II/histidine kinase"/>
    <property type="match status" value="1"/>
</dbReference>
<sequence length="902" mass="102453">MFLQFKKMAKLSEHGIRLSCMSPSYLYSNSTSHTWPFSAIAELIDNACDPGVTAKQIWIDVVEIKGNLCLTFTDNGYGMTPSKLHKMLSFGFTEKGSSRGHQPIGVYGNGFKSGSMRLGKDAMIFTKNGGCLSVGLLSQTYLEHIRAKAVIVPIAPFNPQNNILPMTEDSVASLGAILAHSLFQTQEELLEQLDSIPSKKGTKIVIWNIRRNKDGKPELDFETDAHDIRIPDLRSEQPGSSSKKGCREPERADQTVPEMDYSLREYCSILYLKPRTQIILRQKKVQTKLIAKSLANIEHDVYKPNFINKRVRITFGFNYKNKEHYGIMMYHNNRLIKSYEKVGCQIKSNTRGTGVGVIGVIECNFLKPAHNKQDFEYTKEYRLTLAALGLKLNDYWKVKKANKLQDQVEDNKETEETQGNPDQHWVQCEECLKWRKLPFTEEPVPEPWYCHLNPDPKCRSCIDPEEPEESEDELTPSYEKTFKKQDLSNDRKRSMSLEGGIVKPELSRGLSGPPNLLTSQEEEQVEGMEKGVAGSSVPSKKQKQGLDSSRQDIRPEAWGGLGDQAHAFVKTGLGSSEEEEGHDVIIVSEKRTPPTLLSIKKEEQMLLWPAGGVAPKGQQNLWNKSKKKAPSTAQTVVVPPRTREGWPVKALTHGNVTAQEGRRRKPAAMAADCPESEQQAQIQALEQAARSEKLAELEKEAERLRGNLRVPTLPQDCPTSLQQMRQLYQQACREKEFFSQGLNEAEDKLVVISAERDKYRHKVAELEREKCRLQQECHRSQQEVLLLQAHPTRANEEIFWGKKYTSFQYQELEPLQAELDRIRREKRELENRLSRQGETREQGTSPQPSTTDSSTMERLRMLRQNVANLLTSVLPHLDLKEISFDTGDIDHILEKVIEANKI</sequence>
<evidence type="ECO:0000256" key="8">
    <source>
        <dbReference type="SAM" id="MobiDB-lite"/>
    </source>
</evidence>
<comment type="caution">
    <text evidence="10">The sequence shown here is derived from an EMBL/GenBank/DDBJ whole genome shotgun (WGS) entry which is preliminary data.</text>
</comment>
<evidence type="ECO:0000256" key="5">
    <source>
        <dbReference type="ARBA" id="ARBA00023054"/>
    </source>
</evidence>
<name>A0ABR0Z6D8_HUSHU</name>
<keyword evidence="5 7" id="KW-0175">Coiled coil</keyword>
<dbReference type="Pfam" id="PF13589">
    <property type="entry name" value="HATPase_c_3"/>
    <property type="match status" value="1"/>
</dbReference>
<reference evidence="10 11" key="1">
    <citation type="submission" date="2021-05" db="EMBL/GenBank/DDBJ databases">
        <authorList>
            <person name="Zahm M."/>
            <person name="Klopp C."/>
            <person name="Cabau C."/>
            <person name="Kuhl H."/>
            <person name="Suciu R."/>
            <person name="Ciorpac M."/>
            <person name="Holostenco D."/>
            <person name="Gessner J."/>
            <person name="Wuertz S."/>
            <person name="Hohne C."/>
            <person name="Stock M."/>
            <person name="Gislard M."/>
            <person name="Lluch J."/>
            <person name="Milhes M."/>
            <person name="Lampietro C."/>
            <person name="Lopez Roques C."/>
            <person name="Donnadieu C."/>
            <person name="Du K."/>
            <person name="Schartl M."/>
            <person name="Guiguen Y."/>
        </authorList>
    </citation>
    <scope>NUCLEOTIDE SEQUENCE [LARGE SCALE GENOMIC DNA]</scope>
    <source>
        <strain evidence="10">Hh-F2</strain>
        <tissue evidence="10">Blood</tissue>
    </source>
</reference>
<dbReference type="InterPro" id="IPR041006">
    <property type="entry name" value="Morc_S5"/>
</dbReference>
<keyword evidence="11" id="KW-1185">Reference proteome</keyword>
<dbReference type="InterPro" id="IPR036890">
    <property type="entry name" value="HATPase_C_sf"/>
</dbReference>
<proteinExistence type="predicted"/>
<feature type="compositionally biased region" description="Low complexity" evidence="8">
    <location>
        <begin position="844"/>
        <end position="854"/>
    </location>
</feature>